<evidence type="ECO:0000259" key="1">
    <source>
        <dbReference type="Pfam" id="PF06985"/>
    </source>
</evidence>
<feature type="domain" description="Heterokaryon incompatibility" evidence="1">
    <location>
        <begin position="79"/>
        <end position="239"/>
    </location>
</feature>
<protein>
    <submittedName>
        <fullName evidence="2">HET-domain-containing protein</fullName>
    </submittedName>
</protein>
<proteinExistence type="predicted"/>
<organism evidence="2 3">
    <name type="scientific">Glonium stellatum</name>
    <dbReference type="NCBI Taxonomy" id="574774"/>
    <lineage>
        <taxon>Eukaryota</taxon>
        <taxon>Fungi</taxon>
        <taxon>Dikarya</taxon>
        <taxon>Ascomycota</taxon>
        <taxon>Pezizomycotina</taxon>
        <taxon>Dothideomycetes</taxon>
        <taxon>Pleosporomycetidae</taxon>
        <taxon>Gloniales</taxon>
        <taxon>Gloniaceae</taxon>
        <taxon>Glonium</taxon>
    </lineage>
</organism>
<dbReference type="Proteomes" id="UP000250140">
    <property type="component" value="Unassembled WGS sequence"/>
</dbReference>
<sequence>MATHDTSDEQRLIPDEELDPVVGPVVDAGRVRSWILDCEENHGPRCNIAEHHLASTTRDLRLIDVVIYQVLEAPSDARYLALSYVWGQVTQLHLTRSNCAELSTPYSLQSYWDEIPKVIQDAIRFTARLQERYLWVDSLCIVQDDAASKHHQILQMAAIYNGALATIVAATGTDATNPLAGVDSGSRQPERRTPLYHNVYLVDPGPFEYLGRRLKARQLDLFDKLLKSAYNTRAWTYQEQILSRRCLFFMDHMLFFQCRSCIRGENKASPYSEATRDIRELSLFVADPIFSGDPSMYHRTLGAIYAKIVTMFTRKKLSYPGITAAMQNICKWRFIFGLPEQLFDYALLWASTQPKRRQPPSLGNKLNNALPSWSWAGWDAESDYEFIFRVEAGYEPYLASMESFIDRYYLCDGRGSYMIQRHIPINYGIAYNKVEEAVLQEEIKDCVTRISNSQLPTNLLVFWAYVIPYQRWNIYSDRVVDSFCYAQPHVGRIDRAEMELESMVSAPLTLFGLTVPPARHPQSENYDIVILSAVKDRGFESSITDFCYVSLNAMLIRWNGDFAERVAIGYIDALSNLLNAESMLAWLKTLGASTTKRKVMLA</sequence>
<dbReference type="InterPro" id="IPR010730">
    <property type="entry name" value="HET"/>
</dbReference>
<evidence type="ECO:0000313" key="3">
    <source>
        <dbReference type="Proteomes" id="UP000250140"/>
    </source>
</evidence>
<dbReference type="OrthoDB" id="2958217at2759"/>
<evidence type="ECO:0000313" key="2">
    <source>
        <dbReference type="EMBL" id="OCL02868.1"/>
    </source>
</evidence>
<dbReference type="PANTHER" id="PTHR33112">
    <property type="entry name" value="DOMAIN PROTEIN, PUTATIVE-RELATED"/>
    <property type="match status" value="1"/>
</dbReference>
<dbReference type="AlphaFoldDB" id="A0A8E2JMS0"/>
<dbReference type="EMBL" id="KV750863">
    <property type="protein sequence ID" value="OCL02868.1"/>
    <property type="molecule type" value="Genomic_DNA"/>
</dbReference>
<name>A0A8E2JMS0_9PEZI</name>
<keyword evidence="3" id="KW-1185">Reference proteome</keyword>
<gene>
    <name evidence="2" type="ORF">AOQ84DRAFT_348506</name>
</gene>
<dbReference type="Pfam" id="PF06985">
    <property type="entry name" value="HET"/>
    <property type="match status" value="1"/>
</dbReference>
<dbReference type="PANTHER" id="PTHR33112:SF12">
    <property type="entry name" value="HETEROKARYON INCOMPATIBILITY DOMAIN-CONTAINING PROTEIN"/>
    <property type="match status" value="1"/>
</dbReference>
<reference evidence="2 3" key="1">
    <citation type="journal article" date="2016" name="Nat. Commun.">
        <title>Ectomycorrhizal ecology is imprinted in the genome of the dominant symbiotic fungus Cenococcum geophilum.</title>
        <authorList>
            <consortium name="DOE Joint Genome Institute"/>
            <person name="Peter M."/>
            <person name="Kohler A."/>
            <person name="Ohm R.A."/>
            <person name="Kuo A."/>
            <person name="Krutzmann J."/>
            <person name="Morin E."/>
            <person name="Arend M."/>
            <person name="Barry K.W."/>
            <person name="Binder M."/>
            <person name="Choi C."/>
            <person name="Clum A."/>
            <person name="Copeland A."/>
            <person name="Grisel N."/>
            <person name="Haridas S."/>
            <person name="Kipfer T."/>
            <person name="LaButti K."/>
            <person name="Lindquist E."/>
            <person name="Lipzen A."/>
            <person name="Maire R."/>
            <person name="Meier B."/>
            <person name="Mihaltcheva S."/>
            <person name="Molinier V."/>
            <person name="Murat C."/>
            <person name="Poggeler S."/>
            <person name="Quandt C.A."/>
            <person name="Sperisen C."/>
            <person name="Tritt A."/>
            <person name="Tisserant E."/>
            <person name="Crous P.W."/>
            <person name="Henrissat B."/>
            <person name="Nehls U."/>
            <person name="Egli S."/>
            <person name="Spatafora J.W."/>
            <person name="Grigoriev I.V."/>
            <person name="Martin F.M."/>
        </authorList>
    </citation>
    <scope>NUCLEOTIDE SEQUENCE [LARGE SCALE GENOMIC DNA]</scope>
    <source>
        <strain evidence="2 3">CBS 207.34</strain>
    </source>
</reference>
<accession>A0A8E2JMS0</accession>